<evidence type="ECO:0000313" key="3">
    <source>
        <dbReference type="Proteomes" id="UP000434172"/>
    </source>
</evidence>
<evidence type="ECO:0000256" key="1">
    <source>
        <dbReference type="SAM" id="MobiDB-lite"/>
    </source>
</evidence>
<protein>
    <submittedName>
        <fullName evidence="2">Uncharacterized protein</fullName>
    </submittedName>
</protein>
<evidence type="ECO:0000313" key="2">
    <source>
        <dbReference type="EMBL" id="KAF0319689.1"/>
    </source>
</evidence>
<dbReference type="EMBL" id="WOWK01000092">
    <property type="protein sequence ID" value="KAF0319689.1"/>
    <property type="molecule type" value="Genomic_DNA"/>
</dbReference>
<feature type="compositionally biased region" description="Basic and acidic residues" evidence="1">
    <location>
        <begin position="9"/>
        <end position="26"/>
    </location>
</feature>
<accession>A0A8H3ZH83</accession>
<dbReference type="AlphaFoldDB" id="A0A8H3ZH83"/>
<name>A0A8H3ZH83_9PEZI</name>
<organism evidence="2 3">
    <name type="scientific">Colletotrichum asianum</name>
    <dbReference type="NCBI Taxonomy" id="702518"/>
    <lineage>
        <taxon>Eukaryota</taxon>
        <taxon>Fungi</taxon>
        <taxon>Dikarya</taxon>
        <taxon>Ascomycota</taxon>
        <taxon>Pezizomycotina</taxon>
        <taxon>Sordariomycetes</taxon>
        <taxon>Hypocreomycetidae</taxon>
        <taxon>Glomerellales</taxon>
        <taxon>Glomerellaceae</taxon>
        <taxon>Colletotrichum</taxon>
        <taxon>Colletotrichum gloeosporioides species complex</taxon>
    </lineage>
</organism>
<proteinExistence type="predicted"/>
<dbReference type="OrthoDB" id="10334536at2759"/>
<gene>
    <name evidence="2" type="ORF">GQ607_013054</name>
</gene>
<feature type="region of interest" description="Disordered" evidence="1">
    <location>
        <begin position="51"/>
        <end position="96"/>
    </location>
</feature>
<keyword evidence="3" id="KW-1185">Reference proteome</keyword>
<comment type="caution">
    <text evidence="2">The sequence shown here is derived from an EMBL/GenBank/DDBJ whole genome shotgun (WGS) entry which is preliminary data.</text>
</comment>
<reference evidence="2 3" key="1">
    <citation type="submission" date="2019-12" db="EMBL/GenBank/DDBJ databases">
        <title>A genome sequence resource for the geographically widespread anthracnose pathogen Colletotrichum asianum.</title>
        <authorList>
            <person name="Meng Y."/>
        </authorList>
    </citation>
    <scope>NUCLEOTIDE SEQUENCE [LARGE SCALE GENOMIC DNA]</scope>
    <source>
        <strain evidence="2 3">ICMP 18580</strain>
    </source>
</reference>
<sequence>MRLPSLKNDGLETHVRSEPDRARNRMTEPGSVVPAASTALQGRLAAFKKRVEGRARESATASTAPHSHPVGAYPQHVGSEPPPEQATHAKTEPESAVTKPSTAFKFDLNTCLGTVRYGWDLFCDLLCWIGRHFKLLLTLALLFAAYRNMPRFPSSQMLQYPVSLVVAAVYRVTGSTSSTPSLLTPITAHDFDLFRYRFDPSKLQTVVSSGDTAHLNFFKTIAAGGNAPALDLLEPVDRTRWNGRTPRTTLNDTQQAVSDFISHLRSGEPWLITFIQAQSRQDAGKDDAGQDESTSLLCWVRRRLGGVRSCESIRLEQDAISLYNWAGTESDHRKNFLKHDISWNNVTMITSSMQEDLCSMLESFIRFQAMDPQQIGPQPKLPWPWSNREKSEAMHLNKAACSGGKLLVEQIKGFQKMVADEVIQLDLLARMAEGYAEQARLGYNNVRNFSLRKIAVAYYEFLGRVYFLSR</sequence>
<feature type="region of interest" description="Disordered" evidence="1">
    <location>
        <begin position="1"/>
        <end position="36"/>
    </location>
</feature>
<dbReference type="Proteomes" id="UP000434172">
    <property type="component" value="Unassembled WGS sequence"/>
</dbReference>